<evidence type="ECO:0000256" key="2">
    <source>
        <dbReference type="ARBA" id="ARBA00022485"/>
    </source>
</evidence>
<dbReference type="PANTHER" id="PTHR30544:SF5">
    <property type="entry name" value="RADICAL SAM CORE DOMAIN-CONTAINING PROTEIN"/>
    <property type="match status" value="1"/>
</dbReference>
<dbReference type="GO" id="GO:0019843">
    <property type="term" value="F:rRNA binding"/>
    <property type="evidence" value="ECO:0007669"/>
    <property type="project" value="UniProtKB-UniRule"/>
</dbReference>
<dbReference type="InterPro" id="IPR004383">
    <property type="entry name" value="rRNA_lsu_MTrfase_RlmN/Cfr"/>
</dbReference>
<comment type="cofactor">
    <cofactor evidence="13">
        <name>[4Fe-4S] cluster</name>
        <dbReference type="ChEBI" id="CHEBI:49883"/>
    </cofactor>
    <text evidence="13">Binds 1 [4Fe-4S] cluster. The cluster is coordinated with 3 cysteines and an exchangeable S-adenosyl-L-methionine.</text>
</comment>
<dbReference type="SMART" id="SM00729">
    <property type="entry name" value="Elp3"/>
    <property type="match status" value="1"/>
</dbReference>
<keyword evidence="10 13" id="KW-0408">Iron</keyword>
<evidence type="ECO:0000256" key="10">
    <source>
        <dbReference type="ARBA" id="ARBA00023004"/>
    </source>
</evidence>
<reference evidence="15 16" key="1">
    <citation type="submission" date="2015-04" db="EMBL/GenBank/DDBJ databases">
        <title>Complete Genome Sequence of Kosmotoga pacifica SLHLJ1.</title>
        <authorList>
            <person name="Jiang L.J."/>
            <person name="Shao Z.Z."/>
            <person name="Jebbar M."/>
        </authorList>
    </citation>
    <scope>NUCLEOTIDE SEQUENCE [LARGE SCALE GENOMIC DNA]</scope>
    <source>
        <strain evidence="15 16">SLHLJ1</strain>
    </source>
</reference>
<dbReference type="EC" id="2.1.1.192" evidence="13"/>
<comment type="catalytic activity">
    <reaction evidence="13">
        <text>adenosine(2503) in 23S rRNA + 2 reduced [2Fe-2S]-[ferredoxin] + 2 S-adenosyl-L-methionine = 2-methyladenosine(2503) in 23S rRNA + 5'-deoxyadenosine + L-methionine + 2 oxidized [2Fe-2S]-[ferredoxin] + S-adenosyl-L-homocysteine</text>
        <dbReference type="Rhea" id="RHEA:42916"/>
        <dbReference type="Rhea" id="RHEA-COMP:10000"/>
        <dbReference type="Rhea" id="RHEA-COMP:10001"/>
        <dbReference type="Rhea" id="RHEA-COMP:10152"/>
        <dbReference type="Rhea" id="RHEA-COMP:10282"/>
        <dbReference type="ChEBI" id="CHEBI:17319"/>
        <dbReference type="ChEBI" id="CHEBI:33737"/>
        <dbReference type="ChEBI" id="CHEBI:33738"/>
        <dbReference type="ChEBI" id="CHEBI:57844"/>
        <dbReference type="ChEBI" id="CHEBI:57856"/>
        <dbReference type="ChEBI" id="CHEBI:59789"/>
        <dbReference type="ChEBI" id="CHEBI:74411"/>
        <dbReference type="ChEBI" id="CHEBI:74497"/>
        <dbReference type="EC" id="2.1.1.192"/>
    </reaction>
</comment>
<dbReference type="SFLD" id="SFLDG01062">
    <property type="entry name" value="methyltransferase_(Class_A)"/>
    <property type="match status" value="1"/>
</dbReference>
<keyword evidence="11 13" id="KW-0411">Iron-sulfur</keyword>
<dbReference type="PIRSF" id="PIRSF006004">
    <property type="entry name" value="CHP00048"/>
    <property type="match status" value="1"/>
</dbReference>
<dbReference type="OrthoDB" id="9793973at2"/>
<comment type="miscellaneous">
    <text evidence="13">Reaction proceeds by a ping-pong mechanism involving intermediate methylation of a conserved cysteine residue.</text>
</comment>
<dbReference type="InterPro" id="IPR013785">
    <property type="entry name" value="Aldolase_TIM"/>
</dbReference>
<gene>
    <name evidence="13" type="primary">rlmN</name>
    <name evidence="15" type="ORF">IX53_08530</name>
</gene>
<evidence type="ECO:0000256" key="6">
    <source>
        <dbReference type="ARBA" id="ARBA00022679"/>
    </source>
</evidence>
<evidence type="ECO:0000259" key="14">
    <source>
        <dbReference type="PROSITE" id="PS51918"/>
    </source>
</evidence>
<proteinExistence type="inferred from homology"/>
<evidence type="ECO:0000256" key="3">
    <source>
        <dbReference type="ARBA" id="ARBA00022490"/>
    </source>
</evidence>
<dbReference type="InterPro" id="IPR040072">
    <property type="entry name" value="Methyltransferase_A"/>
</dbReference>
<dbReference type="STRING" id="1330330.IX53_08530"/>
<comment type="subcellular location">
    <subcellularLocation>
        <location evidence="1 13">Cytoplasm</location>
    </subcellularLocation>
</comment>
<dbReference type="AlphaFoldDB" id="A0A0G2ZHT5"/>
<keyword evidence="3 13" id="KW-0963">Cytoplasm</keyword>
<feature type="binding site" evidence="13">
    <location>
        <position position="114"/>
    </location>
    <ligand>
        <name>[4Fe-4S] cluster</name>
        <dbReference type="ChEBI" id="CHEBI:49883"/>
        <note>4Fe-4S-S-AdoMet</note>
    </ligand>
</feature>
<dbReference type="InterPro" id="IPR048641">
    <property type="entry name" value="RlmN_N"/>
</dbReference>
<protein>
    <recommendedName>
        <fullName evidence="13">Probable dual-specificity RNA methyltransferase RlmN</fullName>
        <ecNumber evidence="13">2.1.1.192</ecNumber>
    </recommendedName>
    <alternativeName>
        <fullName evidence="13">23S rRNA (adenine(2503)-C(2))-methyltransferase</fullName>
    </alternativeName>
    <alternativeName>
        <fullName evidence="13">23S rRNA m2A2503 methyltransferase</fullName>
    </alternativeName>
    <alternativeName>
        <fullName evidence="13">Ribosomal RNA large subunit methyltransferase N</fullName>
    </alternativeName>
    <alternativeName>
        <fullName evidence="13">tRNA (adenine(37)-C(2))-methyltransferase</fullName>
    </alternativeName>
    <alternativeName>
        <fullName evidence="13">tRNA m2A37 methyltransferase</fullName>
    </alternativeName>
</protein>
<dbReference type="GO" id="GO:0005737">
    <property type="term" value="C:cytoplasm"/>
    <property type="evidence" value="ECO:0007669"/>
    <property type="project" value="UniProtKB-SubCell"/>
</dbReference>
<dbReference type="GO" id="GO:0051539">
    <property type="term" value="F:4 iron, 4 sulfur cluster binding"/>
    <property type="evidence" value="ECO:0007669"/>
    <property type="project" value="UniProtKB-UniRule"/>
</dbReference>
<comment type="catalytic activity">
    <reaction evidence="13">
        <text>adenosine(37) in tRNA + 2 reduced [2Fe-2S]-[ferredoxin] + 2 S-adenosyl-L-methionine = 2-methyladenosine(37) in tRNA + 5'-deoxyadenosine + L-methionine + 2 oxidized [2Fe-2S]-[ferredoxin] + S-adenosyl-L-homocysteine</text>
        <dbReference type="Rhea" id="RHEA:43332"/>
        <dbReference type="Rhea" id="RHEA-COMP:10000"/>
        <dbReference type="Rhea" id="RHEA-COMP:10001"/>
        <dbReference type="Rhea" id="RHEA-COMP:10162"/>
        <dbReference type="Rhea" id="RHEA-COMP:10485"/>
        <dbReference type="ChEBI" id="CHEBI:17319"/>
        <dbReference type="ChEBI" id="CHEBI:33737"/>
        <dbReference type="ChEBI" id="CHEBI:33738"/>
        <dbReference type="ChEBI" id="CHEBI:57844"/>
        <dbReference type="ChEBI" id="CHEBI:57856"/>
        <dbReference type="ChEBI" id="CHEBI:59789"/>
        <dbReference type="ChEBI" id="CHEBI:74411"/>
        <dbReference type="ChEBI" id="CHEBI:74497"/>
        <dbReference type="EC" id="2.1.1.192"/>
    </reaction>
</comment>
<dbReference type="Proteomes" id="UP000035159">
    <property type="component" value="Chromosome"/>
</dbReference>
<dbReference type="GO" id="GO:0070475">
    <property type="term" value="P:rRNA base methylation"/>
    <property type="evidence" value="ECO:0007669"/>
    <property type="project" value="UniProtKB-UniRule"/>
</dbReference>
<dbReference type="SUPFAM" id="SSF102114">
    <property type="entry name" value="Radical SAM enzymes"/>
    <property type="match status" value="1"/>
</dbReference>
<dbReference type="PATRIC" id="fig|1330330.3.peg.1734"/>
<dbReference type="NCBIfam" id="TIGR00048">
    <property type="entry name" value="rRNA_mod_RlmN"/>
    <property type="match status" value="1"/>
</dbReference>
<dbReference type="SFLD" id="SFLDS00029">
    <property type="entry name" value="Radical_SAM"/>
    <property type="match status" value="1"/>
</dbReference>
<name>A0A0G2ZHT5_9BACT</name>
<dbReference type="GO" id="GO:0070040">
    <property type="term" value="F:rRNA (adenine(2503)-C2-)-methyltransferase activity"/>
    <property type="evidence" value="ECO:0007669"/>
    <property type="project" value="UniProtKB-UniRule"/>
</dbReference>
<comment type="similarity">
    <text evidence="13">Belongs to the radical SAM superfamily. RlmN family.</text>
</comment>
<evidence type="ECO:0000256" key="5">
    <source>
        <dbReference type="ARBA" id="ARBA00022603"/>
    </source>
</evidence>
<feature type="binding site" evidence="13">
    <location>
        <position position="117"/>
    </location>
    <ligand>
        <name>[4Fe-4S] cluster</name>
        <dbReference type="ChEBI" id="CHEBI:49883"/>
        <note>4Fe-4S-S-AdoMet</note>
    </ligand>
</feature>
<evidence type="ECO:0000256" key="1">
    <source>
        <dbReference type="ARBA" id="ARBA00004496"/>
    </source>
</evidence>
<dbReference type="PANTHER" id="PTHR30544">
    <property type="entry name" value="23S RRNA METHYLTRANSFERASE"/>
    <property type="match status" value="1"/>
</dbReference>
<feature type="active site" description="S-methylcysteine intermediate" evidence="13">
    <location>
        <position position="330"/>
    </location>
</feature>
<evidence type="ECO:0000256" key="7">
    <source>
        <dbReference type="ARBA" id="ARBA00022691"/>
    </source>
</evidence>
<dbReference type="Gene3D" id="3.20.20.70">
    <property type="entry name" value="Aldolase class I"/>
    <property type="match status" value="1"/>
</dbReference>
<keyword evidence="7 13" id="KW-0949">S-adenosyl-L-methionine</keyword>
<dbReference type="InterPro" id="IPR058240">
    <property type="entry name" value="rSAM_sf"/>
</dbReference>
<evidence type="ECO:0000256" key="13">
    <source>
        <dbReference type="HAMAP-Rule" id="MF_01849"/>
    </source>
</evidence>
<keyword evidence="8 13" id="KW-0819">tRNA processing</keyword>
<dbReference type="GO" id="GO:0002935">
    <property type="term" value="F:tRNA (adenine(37)-C2)-methyltransferase activity"/>
    <property type="evidence" value="ECO:0007669"/>
    <property type="project" value="UniProtKB-UniRule"/>
</dbReference>
<dbReference type="SFLD" id="SFLDF00275">
    <property type="entry name" value="adenosine_C2_methyltransferase"/>
    <property type="match status" value="1"/>
</dbReference>
<keyword evidence="2 13" id="KW-0004">4Fe-4S</keyword>
<dbReference type="CDD" id="cd01335">
    <property type="entry name" value="Radical_SAM"/>
    <property type="match status" value="1"/>
</dbReference>
<dbReference type="GO" id="GO:0046872">
    <property type="term" value="F:metal ion binding"/>
    <property type="evidence" value="ECO:0007669"/>
    <property type="project" value="UniProtKB-KW"/>
</dbReference>
<keyword evidence="4 13" id="KW-0698">rRNA processing</keyword>
<dbReference type="InterPro" id="IPR027492">
    <property type="entry name" value="RNA_MTrfase_RlmN"/>
</dbReference>
<keyword evidence="16" id="KW-1185">Reference proteome</keyword>
<dbReference type="Pfam" id="PF21016">
    <property type="entry name" value="RlmN_N"/>
    <property type="match status" value="1"/>
</dbReference>
<evidence type="ECO:0000313" key="16">
    <source>
        <dbReference type="Proteomes" id="UP000035159"/>
    </source>
</evidence>
<dbReference type="RefSeq" id="WP_047755582.1">
    <property type="nucleotide sequence ID" value="NZ_CAJUHA010000005.1"/>
</dbReference>
<dbReference type="InterPro" id="IPR007197">
    <property type="entry name" value="rSAM"/>
</dbReference>
<sequence length="343" mass="39166">MKELLSLNYEEFKNEILALGLVRFRADQVFDWVYRKKVFDFEAMTNLSKANRALLKEHFTFPVFSMKNRQIASDGTEKFLWELSDGEYIETVVIRHPDHITFCISSQVGCQLGCTFCATGLSGFKRDLRTSEIVAQVLYMEQKIGKEVNNIVFMGMGEPFLNNEAVFKSIEILHEKKGRNLGIRHFTISTAGIPEGIKKLANSGLDVKLSVSLHAADDEKRSELMPINRRFPLKELFNILDYYQKETGNRITFEYILIDGINDSLEDARKLAVLLKGMKAFVNLIPVNPVVPRFNRPSVERSKAFEKTLRDMGIEAAVRVEKGTDIDAACGQLRRRHLRGDSF</sequence>
<feature type="binding site" evidence="13">
    <location>
        <position position="189"/>
    </location>
    <ligand>
        <name>S-adenosyl-L-methionine</name>
        <dbReference type="ChEBI" id="CHEBI:59789"/>
    </ligand>
</feature>
<comment type="function">
    <text evidence="13">Specifically methylates position 2 of adenine 2503 in 23S rRNA and position 2 of adenine 37 in tRNAs.</text>
</comment>
<organism evidence="15 16">
    <name type="scientific">Kosmotoga pacifica</name>
    <dbReference type="NCBI Taxonomy" id="1330330"/>
    <lineage>
        <taxon>Bacteria</taxon>
        <taxon>Thermotogati</taxon>
        <taxon>Thermotogota</taxon>
        <taxon>Thermotogae</taxon>
        <taxon>Kosmotogales</taxon>
        <taxon>Kosmotogaceae</taxon>
        <taxon>Kosmotoga</taxon>
    </lineage>
</organism>
<dbReference type="HAMAP" id="MF_01849">
    <property type="entry name" value="RNA_methyltr_RlmN"/>
    <property type="match status" value="1"/>
</dbReference>
<keyword evidence="9 13" id="KW-0479">Metal-binding</keyword>
<feature type="domain" description="Radical SAM core" evidence="14">
    <location>
        <begin position="96"/>
        <end position="325"/>
    </location>
</feature>
<accession>A0A0G2ZHT5</accession>
<keyword evidence="5 13" id="KW-0489">Methyltransferase</keyword>
<keyword evidence="6 13" id="KW-0808">Transferase</keyword>
<evidence type="ECO:0000256" key="11">
    <source>
        <dbReference type="ARBA" id="ARBA00023014"/>
    </source>
</evidence>
<feature type="binding site" evidence="13">
    <location>
        <position position="288"/>
    </location>
    <ligand>
        <name>S-adenosyl-L-methionine</name>
        <dbReference type="ChEBI" id="CHEBI:59789"/>
    </ligand>
</feature>
<evidence type="ECO:0000313" key="15">
    <source>
        <dbReference type="EMBL" id="AKI98343.1"/>
    </source>
</evidence>
<keyword evidence="12 13" id="KW-1015">Disulfide bond</keyword>
<evidence type="ECO:0000256" key="4">
    <source>
        <dbReference type="ARBA" id="ARBA00022552"/>
    </source>
</evidence>
<feature type="binding site" evidence="13">
    <location>
        <begin position="157"/>
        <end position="158"/>
    </location>
    <ligand>
        <name>S-adenosyl-L-methionine</name>
        <dbReference type="ChEBI" id="CHEBI:59789"/>
    </ligand>
</feature>
<dbReference type="Pfam" id="PF04055">
    <property type="entry name" value="Radical_SAM"/>
    <property type="match status" value="1"/>
</dbReference>
<evidence type="ECO:0000256" key="12">
    <source>
        <dbReference type="ARBA" id="ARBA00023157"/>
    </source>
</evidence>
<dbReference type="FunFam" id="3.20.20.70:FF:000014">
    <property type="entry name" value="Probable dual-specificity RNA methyltransferase RlmN"/>
    <property type="match status" value="1"/>
</dbReference>
<feature type="binding site" evidence="13">
    <location>
        <begin position="212"/>
        <end position="214"/>
    </location>
    <ligand>
        <name>S-adenosyl-L-methionine</name>
        <dbReference type="ChEBI" id="CHEBI:59789"/>
    </ligand>
</feature>
<comment type="caution">
    <text evidence="13">Lacks conserved residue(s) required for the propagation of feature annotation.</text>
</comment>
<dbReference type="InterPro" id="IPR006638">
    <property type="entry name" value="Elp3/MiaA/NifB-like_rSAM"/>
</dbReference>
<feature type="active site" description="Proton acceptor" evidence="13">
    <location>
        <position position="90"/>
    </location>
</feature>
<dbReference type="GO" id="GO:0000049">
    <property type="term" value="F:tRNA binding"/>
    <property type="evidence" value="ECO:0007669"/>
    <property type="project" value="UniProtKB-UniRule"/>
</dbReference>
<dbReference type="KEGG" id="kpf:IX53_08530"/>
<dbReference type="PROSITE" id="PS51918">
    <property type="entry name" value="RADICAL_SAM"/>
    <property type="match status" value="1"/>
</dbReference>
<evidence type="ECO:0000256" key="8">
    <source>
        <dbReference type="ARBA" id="ARBA00022694"/>
    </source>
</evidence>
<evidence type="ECO:0000256" key="9">
    <source>
        <dbReference type="ARBA" id="ARBA00022723"/>
    </source>
</evidence>
<dbReference type="Gene3D" id="1.10.150.530">
    <property type="match status" value="1"/>
</dbReference>
<feature type="binding site" evidence="13">
    <location>
        <position position="110"/>
    </location>
    <ligand>
        <name>[4Fe-4S] cluster</name>
        <dbReference type="ChEBI" id="CHEBI:49883"/>
        <note>4Fe-4S-S-AdoMet</note>
    </ligand>
</feature>
<dbReference type="GO" id="GO:0030488">
    <property type="term" value="P:tRNA methylation"/>
    <property type="evidence" value="ECO:0007669"/>
    <property type="project" value="UniProtKB-UniRule"/>
</dbReference>
<dbReference type="EMBL" id="CP011232">
    <property type="protein sequence ID" value="AKI98343.1"/>
    <property type="molecule type" value="Genomic_DNA"/>
</dbReference>